<comment type="caution">
    <text evidence="2">The sequence shown here is derived from an EMBL/GenBank/DDBJ whole genome shotgun (WGS) entry which is preliminary data.</text>
</comment>
<sequence>MTETHGKYGRIDGPVVMIGFGSIGQGTLPLILRHFDLDPGALPVVEPSTAKAEALAAQGIRHVAEAVTRESYRELLGGLLEPGRGFCVNLSVDTSSLDLIRFCREIDVP</sequence>
<name>Q2CB26_OCEGH</name>
<evidence type="ECO:0000313" key="3">
    <source>
        <dbReference type="Proteomes" id="UP000003635"/>
    </source>
</evidence>
<dbReference type="Pfam" id="PF03435">
    <property type="entry name" value="Sacchrp_dh_NADP"/>
    <property type="match status" value="1"/>
</dbReference>
<dbReference type="Gene3D" id="3.40.50.720">
    <property type="entry name" value="NAD(P)-binding Rossmann-like Domain"/>
    <property type="match status" value="1"/>
</dbReference>
<dbReference type="EMBL" id="AAOT01000044">
    <property type="protein sequence ID" value="EAR49850.1"/>
    <property type="molecule type" value="Genomic_DNA"/>
</dbReference>
<dbReference type="HOGENOM" id="CLU_2205012_0_0_5"/>
<dbReference type="eggNOG" id="COG5310">
    <property type="taxonomic scope" value="Bacteria"/>
</dbReference>
<evidence type="ECO:0000259" key="1">
    <source>
        <dbReference type="Pfam" id="PF03435"/>
    </source>
</evidence>
<dbReference type="AlphaFoldDB" id="Q2CB26"/>
<organism evidence="2 3">
    <name type="scientific">Oceanicola granulosus (strain ATCC BAA-861 / DSM 15982 / KCTC 12143 / HTCC2516)</name>
    <dbReference type="NCBI Taxonomy" id="314256"/>
    <lineage>
        <taxon>Bacteria</taxon>
        <taxon>Pseudomonadati</taxon>
        <taxon>Pseudomonadota</taxon>
        <taxon>Alphaproteobacteria</taxon>
        <taxon>Rhodobacterales</taxon>
        <taxon>Roseobacteraceae</taxon>
        <taxon>Oceanicola</taxon>
    </lineage>
</organism>
<accession>Q2CB26</accession>
<dbReference type="RefSeq" id="WP_007256367.1">
    <property type="nucleotide sequence ID" value="NZ_CH724108.1"/>
</dbReference>
<evidence type="ECO:0000313" key="2">
    <source>
        <dbReference type="EMBL" id="EAR49850.1"/>
    </source>
</evidence>
<gene>
    <name evidence="2" type="ORF">OG2516_14256</name>
</gene>
<protein>
    <submittedName>
        <fullName evidence="2">Probable homospermidine synthase protein</fullName>
    </submittedName>
</protein>
<dbReference type="InterPro" id="IPR005097">
    <property type="entry name" value="Sacchrp_dh_NADP-bd"/>
</dbReference>
<reference evidence="2 3" key="1">
    <citation type="journal article" date="2010" name="J. Bacteriol.">
        <title>Genome sequences of Oceanicola granulosus HTCC2516(T) and Oceanicola batsensis HTCC2597(TDelta).</title>
        <authorList>
            <person name="Thrash J.C."/>
            <person name="Cho J.C."/>
            <person name="Vergin K.L."/>
            <person name="Giovannoni S.J."/>
        </authorList>
    </citation>
    <scope>NUCLEOTIDE SEQUENCE [LARGE SCALE GENOMIC DNA]</scope>
    <source>
        <strain evidence="3">ATCC BAA-861 / DSM 15982 / KCTC 12143 / HTCC2516</strain>
    </source>
</reference>
<keyword evidence="3" id="KW-1185">Reference proteome</keyword>
<feature type="domain" description="Saccharopine dehydrogenase NADP binding" evidence="1">
    <location>
        <begin position="15"/>
        <end position="107"/>
    </location>
</feature>
<feature type="non-terminal residue" evidence="2">
    <location>
        <position position="109"/>
    </location>
</feature>
<dbReference type="Proteomes" id="UP000003635">
    <property type="component" value="Unassembled WGS sequence"/>
</dbReference>
<proteinExistence type="predicted"/>